<proteinExistence type="predicted"/>
<keyword evidence="2" id="KW-1185">Reference proteome</keyword>
<sequence>MEQVKPKTLKRKTQELVCGMERDVKENGEEQNCKARLFDYAHLGPDDLKKDLEECQDLVLDPANIELDTPPDLWLSQLDDAKKLDKVAKNGYSIAPWCFSD</sequence>
<evidence type="ECO:0000313" key="1">
    <source>
        <dbReference type="EMBL" id="KAL2520586.1"/>
    </source>
</evidence>
<comment type="caution">
    <text evidence="1">The sequence shown here is derived from an EMBL/GenBank/DDBJ whole genome shotgun (WGS) entry which is preliminary data.</text>
</comment>
<accession>A0ABD1U6E9</accession>
<gene>
    <name evidence="1" type="ORF">Fot_24509</name>
</gene>
<reference evidence="2" key="1">
    <citation type="submission" date="2024-07" db="EMBL/GenBank/DDBJ databases">
        <title>Two chromosome-level genome assemblies of Korean endemic species Abeliophyllum distichum and Forsythia ovata (Oleaceae).</title>
        <authorList>
            <person name="Jang H."/>
        </authorList>
    </citation>
    <scope>NUCLEOTIDE SEQUENCE [LARGE SCALE GENOMIC DNA]</scope>
</reference>
<protein>
    <submittedName>
        <fullName evidence="1">NAC domain-containing protein 8</fullName>
    </submittedName>
</protein>
<organism evidence="1 2">
    <name type="scientific">Forsythia ovata</name>
    <dbReference type="NCBI Taxonomy" id="205694"/>
    <lineage>
        <taxon>Eukaryota</taxon>
        <taxon>Viridiplantae</taxon>
        <taxon>Streptophyta</taxon>
        <taxon>Embryophyta</taxon>
        <taxon>Tracheophyta</taxon>
        <taxon>Spermatophyta</taxon>
        <taxon>Magnoliopsida</taxon>
        <taxon>eudicotyledons</taxon>
        <taxon>Gunneridae</taxon>
        <taxon>Pentapetalae</taxon>
        <taxon>asterids</taxon>
        <taxon>lamiids</taxon>
        <taxon>Lamiales</taxon>
        <taxon>Oleaceae</taxon>
        <taxon>Forsythieae</taxon>
        <taxon>Forsythia</taxon>
    </lineage>
</organism>
<dbReference type="AlphaFoldDB" id="A0ABD1U6E9"/>
<dbReference type="EMBL" id="JBFOLJ010000007">
    <property type="protein sequence ID" value="KAL2520586.1"/>
    <property type="molecule type" value="Genomic_DNA"/>
</dbReference>
<evidence type="ECO:0000313" key="2">
    <source>
        <dbReference type="Proteomes" id="UP001604277"/>
    </source>
</evidence>
<name>A0ABD1U6E9_9LAMI</name>
<dbReference type="Proteomes" id="UP001604277">
    <property type="component" value="Unassembled WGS sequence"/>
</dbReference>